<evidence type="ECO:0000313" key="2">
    <source>
        <dbReference type="Proteomes" id="UP000019243"/>
    </source>
</evidence>
<dbReference type="SUPFAM" id="SSF53850">
    <property type="entry name" value="Periplasmic binding protein-like II"/>
    <property type="match status" value="1"/>
</dbReference>
<sequence>MKTLPYKSRLELNASGDFQAQLTRWGPDYQDPSTFIDLFKTGSSYNMMDYSNPTFDDLLVKASVDEATKPADRWNTYIEAEKQLIKEDAASAPLYQNAVASLENAKLKNYERFPYASTMLKYVYLEK</sequence>
<dbReference type="EMBL" id="AODH01000012">
    <property type="protein sequence ID" value="EUJ41371.1"/>
    <property type="molecule type" value="Genomic_DNA"/>
</dbReference>
<gene>
    <name evidence="1" type="ORF">BCAMP_03665</name>
</gene>
<dbReference type="Gene3D" id="3.40.190.10">
    <property type="entry name" value="Periplasmic binding protein-like II"/>
    <property type="match status" value="1"/>
</dbReference>
<dbReference type="AlphaFoldDB" id="W7D092"/>
<dbReference type="Gene3D" id="3.10.105.10">
    <property type="entry name" value="Dipeptide-binding Protein, Domain 3"/>
    <property type="match status" value="1"/>
</dbReference>
<evidence type="ECO:0000313" key="1">
    <source>
        <dbReference type="EMBL" id="EUJ41371.1"/>
    </source>
</evidence>
<dbReference type="Proteomes" id="UP000019243">
    <property type="component" value="Unassembled WGS sequence"/>
</dbReference>
<comment type="caution">
    <text evidence="1">The sequence shown here is derived from an EMBL/GenBank/DDBJ whole genome shotgun (WGS) entry which is preliminary data.</text>
</comment>
<reference evidence="1 2" key="1">
    <citation type="submission" date="2012-12" db="EMBL/GenBank/DDBJ databases">
        <title>Novel taxa of Listeriaceae from agricultural environments in the United States.</title>
        <authorList>
            <person name="den Bakker H.C."/>
            <person name="Allred A."/>
            <person name="Warchocki S."/>
            <person name="Wright E.M."/>
            <person name="Burrell A."/>
            <person name="Nightingale K.K."/>
            <person name="Kephart D."/>
            <person name="Wiedmann M."/>
        </authorList>
    </citation>
    <scope>NUCLEOTIDE SEQUENCE [LARGE SCALE GENOMIC DNA]</scope>
    <source>
        <strain evidence="1 2">FSL F6-1037</strain>
    </source>
</reference>
<dbReference type="STRING" id="1265861.BCAMP_03665"/>
<name>W7D092_9LIST</name>
<proteinExistence type="predicted"/>
<organism evidence="1 2">
    <name type="scientific">Brochothrix campestris FSL F6-1037</name>
    <dbReference type="NCBI Taxonomy" id="1265861"/>
    <lineage>
        <taxon>Bacteria</taxon>
        <taxon>Bacillati</taxon>
        <taxon>Bacillota</taxon>
        <taxon>Bacilli</taxon>
        <taxon>Bacillales</taxon>
        <taxon>Listeriaceae</taxon>
        <taxon>Brochothrix</taxon>
    </lineage>
</organism>
<protein>
    <submittedName>
        <fullName evidence="1">Putative pheromone ABC transporter binding protein</fullName>
    </submittedName>
</protein>
<accession>W7D092</accession>
<keyword evidence="2" id="KW-1185">Reference proteome</keyword>